<comment type="caution">
    <text evidence="1">The sequence shown here is derived from an EMBL/GenBank/DDBJ whole genome shotgun (WGS) entry which is preliminary data.</text>
</comment>
<protein>
    <submittedName>
        <fullName evidence="1">Uncharacterized protein</fullName>
    </submittedName>
</protein>
<dbReference type="EMBL" id="LXQA011096414">
    <property type="protein sequence ID" value="MCI84666.1"/>
    <property type="molecule type" value="Genomic_DNA"/>
</dbReference>
<accession>A0A392V8N8</accession>
<evidence type="ECO:0000313" key="1">
    <source>
        <dbReference type="EMBL" id="MCI84666.1"/>
    </source>
</evidence>
<sequence>QLFYPHFDRQSDTGDQGFVFHLVIARPEFEPQGLFDQYHVRTFEHDAGATPSEVGVAVDRQDPCLR</sequence>
<keyword evidence="2" id="KW-1185">Reference proteome</keyword>
<dbReference type="Proteomes" id="UP000265520">
    <property type="component" value="Unassembled WGS sequence"/>
</dbReference>
<organism evidence="1 2">
    <name type="scientific">Trifolium medium</name>
    <dbReference type="NCBI Taxonomy" id="97028"/>
    <lineage>
        <taxon>Eukaryota</taxon>
        <taxon>Viridiplantae</taxon>
        <taxon>Streptophyta</taxon>
        <taxon>Embryophyta</taxon>
        <taxon>Tracheophyta</taxon>
        <taxon>Spermatophyta</taxon>
        <taxon>Magnoliopsida</taxon>
        <taxon>eudicotyledons</taxon>
        <taxon>Gunneridae</taxon>
        <taxon>Pentapetalae</taxon>
        <taxon>rosids</taxon>
        <taxon>fabids</taxon>
        <taxon>Fabales</taxon>
        <taxon>Fabaceae</taxon>
        <taxon>Papilionoideae</taxon>
        <taxon>50 kb inversion clade</taxon>
        <taxon>NPAAA clade</taxon>
        <taxon>Hologalegina</taxon>
        <taxon>IRL clade</taxon>
        <taxon>Trifolieae</taxon>
        <taxon>Trifolium</taxon>
    </lineage>
</organism>
<feature type="non-terminal residue" evidence="1">
    <location>
        <position position="1"/>
    </location>
</feature>
<dbReference type="AlphaFoldDB" id="A0A392V8N8"/>
<reference evidence="1 2" key="1">
    <citation type="journal article" date="2018" name="Front. Plant Sci.">
        <title>Red Clover (Trifolium pratense) and Zigzag Clover (T. medium) - A Picture of Genomic Similarities and Differences.</title>
        <authorList>
            <person name="Dluhosova J."/>
            <person name="Istvanek J."/>
            <person name="Nedelnik J."/>
            <person name="Repkova J."/>
        </authorList>
    </citation>
    <scope>NUCLEOTIDE SEQUENCE [LARGE SCALE GENOMIC DNA]</scope>
    <source>
        <strain evidence="2">cv. 10/8</strain>
        <tissue evidence="1">Leaf</tissue>
    </source>
</reference>
<proteinExistence type="predicted"/>
<evidence type="ECO:0000313" key="2">
    <source>
        <dbReference type="Proteomes" id="UP000265520"/>
    </source>
</evidence>
<name>A0A392V8N8_9FABA</name>